<keyword evidence="1" id="KW-0175">Coiled coil</keyword>
<feature type="compositionally biased region" description="Polar residues" evidence="2">
    <location>
        <begin position="42"/>
        <end position="56"/>
    </location>
</feature>
<feature type="compositionally biased region" description="Basic residues" evidence="2">
    <location>
        <begin position="24"/>
        <end position="33"/>
    </location>
</feature>
<dbReference type="PROSITE" id="PS51808">
    <property type="entry name" value="CHCH"/>
    <property type="match status" value="1"/>
</dbReference>
<evidence type="ECO:0000313" key="4">
    <source>
        <dbReference type="Proteomes" id="UP001327560"/>
    </source>
</evidence>
<evidence type="ECO:0000256" key="2">
    <source>
        <dbReference type="SAM" id="MobiDB-lite"/>
    </source>
</evidence>
<accession>A0AAQ3JSN7</accession>
<dbReference type="Proteomes" id="UP001327560">
    <property type="component" value="Chromosome 1"/>
</dbReference>
<name>A0AAQ3JSN7_9LILI</name>
<evidence type="ECO:0000256" key="1">
    <source>
        <dbReference type="SAM" id="Coils"/>
    </source>
</evidence>
<reference evidence="3 4" key="1">
    <citation type="submission" date="2023-10" db="EMBL/GenBank/DDBJ databases">
        <title>Chromosome-scale genome assembly provides insights into flower coloration mechanisms of Canna indica.</title>
        <authorList>
            <person name="Li C."/>
        </authorList>
    </citation>
    <scope>NUCLEOTIDE SEQUENCE [LARGE SCALE GENOMIC DNA]</scope>
    <source>
        <tissue evidence="3">Flower</tissue>
    </source>
</reference>
<dbReference type="PANTHER" id="PTHR47587">
    <property type="entry name" value="OS05G0103500 PROTEIN"/>
    <property type="match status" value="1"/>
</dbReference>
<dbReference type="EMBL" id="CP136890">
    <property type="protein sequence ID" value="WOK95161.1"/>
    <property type="molecule type" value="Genomic_DNA"/>
</dbReference>
<organism evidence="3 4">
    <name type="scientific">Canna indica</name>
    <name type="common">Indian-shot</name>
    <dbReference type="NCBI Taxonomy" id="4628"/>
    <lineage>
        <taxon>Eukaryota</taxon>
        <taxon>Viridiplantae</taxon>
        <taxon>Streptophyta</taxon>
        <taxon>Embryophyta</taxon>
        <taxon>Tracheophyta</taxon>
        <taxon>Spermatophyta</taxon>
        <taxon>Magnoliopsida</taxon>
        <taxon>Liliopsida</taxon>
        <taxon>Zingiberales</taxon>
        <taxon>Cannaceae</taxon>
        <taxon>Canna</taxon>
    </lineage>
</organism>
<sequence length="178" mass="20108">MVDSYTIQISSNLINQLAADENKVKKRNKKPKPKITEEPHQPENNVKPASSSQQSNPVGVWPVQPPPVFLPIPSPPPVAISELEAIRSVLQESERTLEKLEKKEDKMIQELNHRAKELRDKEFKLPYQNATPCTVEKDSCLKCYKEHAGDPLKCAQVVKSFADCARQARLQATSRVEK</sequence>
<feature type="coiled-coil region" evidence="1">
    <location>
        <begin position="83"/>
        <end position="121"/>
    </location>
</feature>
<gene>
    <name evidence="3" type="ORF">Cni_G03868</name>
</gene>
<evidence type="ECO:0000313" key="3">
    <source>
        <dbReference type="EMBL" id="WOK95161.1"/>
    </source>
</evidence>
<protein>
    <submittedName>
        <fullName evidence="3">Uncharacterized protein</fullName>
    </submittedName>
</protein>
<proteinExistence type="predicted"/>
<feature type="region of interest" description="Disordered" evidence="2">
    <location>
        <begin position="20"/>
        <end position="62"/>
    </location>
</feature>
<dbReference type="AlphaFoldDB" id="A0AAQ3JSN7"/>
<dbReference type="PANTHER" id="PTHR47587:SF2">
    <property type="entry name" value="OS05G0103500 PROTEIN"/>
    <property type="match status" value="1"/>
</dbReference>
<keyword evidence="4" id="KW-1185">Reference proteome</keyword>